<protein>
    <submittedName>
        <fullName evidence="1">Peptidase</fullName>
    </submittedName>
</protein>
<dbReference type="Pfam" id="PF01478">
    <property type="entry name" value="Peptidase_A24"/>
    <property type="match status" value="1"/>
</dbReference>
<reference evidence="1 2" key="1">
    <citation type="submission" date="2018-11" db="EMBL/GenBank/DDBJ databases">
        <title>Complete Genome Sequence of Vbrio mediterranei 117-T6: a Potential Pathogen Bacteria Isolated from the Conchocelis of Pyropia.</title>
        <authorList>
            <person name="Liu Q."/>
        </authorList>
    </citation>
    <scope>NUCLEOTIDE SEQUENCE [LARGE SCALE GENOMIC DNA]</scope>
    <source>
        <strain evidence="1 2">117-T6</strain>
    </source>
</reference>
<proteinExistence type="predicted"/>
<dbReference type="Gene3D" id="1.20.120.1220">
    <property type="match status" value="1"/>
</dbReference>
<accession>A0A3G4VH91</accession>
<dbReference type="AlphaFoldDB" id="A0A3G4VH91"/>
<name>A0A3G4VH91_9VIBR</name>
<evidence type="ECO:0000313" key="1">
    <source>
        <dbReference type="EMBL" id="AYV22972.1"/>
    </source>
</evidence>
<dbReference type="GO" id="GO:0004190">
    <property type="term" value="F:aspartic-type endopeptidase activity"/>
    <property type="evidence" value="ECO:0007669"/>
    <property type="project" value="InterPro"/>
</dbReference>
<organism evidence="1 2">
    <name type="scientific">Vibrio mediterranei</name>
    <dbReference type="NCBI Taxonomy" id="689"/>
    <lineage>
        <taxon>Bacteria</taxon>
        <taxon>Pseudomonadati</taxon>
        <taxon>Pseudomonadota</taxon>
        <taxon>Gammaproteobacteria</taxon>
        <taxon>Vibrionales</taxon>
        <taxon>Vibrionaceae</taxon>
        <taxon>Vibrio</taxon>
    </lineage>
</organism>
<dbReference type="InterPro" id="IPR000045">
    <property type="entry name" value="Prepilin_IV_endopep_pep"/>
</dbReference>
<dbReference type="GeneID" id="64086323"/>
<dbReference type="RefSeq" id="WP_124941167.1">
    <property type="nucleotide sequence ID" value="NZ_CP033577.1"/>
</dbReference>
<sequence length="141" mass="15709">MYLIVLAIVCCVISITDISYRKIHNSILAMLFIFQCLLSPLDIHMTTFLLVLTLGLISYVFMWFGAGDIKYAAILSLTIPLTDLPWAYVLTGFSGGLIAVIYWMKSKVISDECHIKNGIPYGVAISVGFYLVIFVQIAPHI</sequence>
<dbReference type="EMBL" id="CP033577">
    <property type="protein sequence ID" value="AYV22972.1"/>
    <property type="molecule type" value="Genomic_DNA"/>
</dbReference>
<dbReference type="Proteomes" id="UP000279760">
    <property type="component" value="Chromosome 1"/>
</dbReference>
<gene>
    <name evidence="1" type="ORF">ECB94_01220</name>
</gene>
<dbReference type="GO" id="GO:0016020">
    <property type="term" value="C:membrane"/>
    <property type="evidence" value="ECO:0007669"/>
    <property type="project" value="InterPro"/>
</dbReference>
<evidence type="ECO:0000313" key="2">
    <source>
        <dbReference type="Proteomes" id="UP000279760"/>
    </source>
</evidence>